<reference evidence="2" key="1">
    <citation type="submission" date="2016-10" db="EMBL/GenBank/DDBJ databases">
        <authorList>
            <person name="Varghese N."/>
            <person name="Submissions S."/>
        </authorList>
    </citation>
    <scope>NUCLEOTIDE SEQUENCE [LARGE SCALE GENOMIC DNA]</scope>
    <source>
        <strain evidence="2">DSM 26382</strain>
    </source>
</reference>
<name>A0A1G6PRE7_9GAMM</name>
<accession>A0A1G6PRE7</accession>
<keyword evidence="2" id="KW-1185">Reference proteome</keyword>
<dbReference type="AlphaFoldDB" id="A0A1G6PRE7"/>
<organism evidence="1 2">
    <name type="scientific">Ectopseudomonas chengduensis</name>
    <dbReference type="NCBI Taxonomy" id="489632"/>
    <lineage>
        <taxon>Bacteria</taxon>
        <taxon>Pseudomonadati</taxon>
        <taxon>Pseudomonadota</taxon>
        <taxon>Gammaproteobacteria</taxon>
        <taxon>Pseudomonadales</taxon>
        <taxon>Pseudomonadaceae</taxon>
        <taxon>Ectopseudomonas</taxon>
    </lineage>
</organism>
<evidence type="ECO:0000313" key="2">
    <source>
        <dbReference type="Proteomes" id="UP000199467"/>
    </source>
</evidence>
<dbReference type="GeneID" id="57609156"/>
<dbReference type="RefSeq" id="WP_017362211.1">
    <property type="nucleotide sequence ID" value="NZ_FMZQ01000007.1"/>
</dbReference>
<protein>
    <submittedName>
        <fullName evidence="1">Uncharacterized protein</fullName>
    </submittedName>
</protein>
<dbReference type="EMBL" id="FMZQ01000007">
    <property type="protein sequence ID" value="SDC82551.1"/>
    <property type="molecule type" value="Genomic_DNA"/>
</dbReference>
<dbReference type="Proteomes" id="UP000199467">
    <property type="component" value="Unassembled WGS sequence"/>
</dbReference>
<proteinExistence type="predicted"/>
<evidence type="ECO:0000313" key="1">
    <source>
        <dbReference type="EMBL" id="SDC82551.1"/>
    </source>
</evidence>
<gene>
    <name evidence="1" type="ORF">SAMN05216576_10753</name>
</gene>
<sequence>MTRLKQGWLKLLYAVSAKLPMRVIQRSTGDNASEPYLEQYSLLRSSKLNLSLQRYVAMGTCPDLLSASGSVSLVLAGHFHERRMNRAMQIVNRTVRFACITWDGRWGMIDNAASETWVLLVHKVDGEHFGFIGPVIEGQASFNPAPASQLNWLSSNQTDRPERLPLRLLV</sequence>